<name>A0A8S3Y8E0_PARAO</name>
<accession>A0A8S3Y8E0</accession>
<feature type="region of interest" description="Disordered" evidence="1">
    <location>
        <begin position="196"/>
        <end position="220"/>
    </location>
</feature>
<gene>
    <name evidence="2" type="ORF">PAPOLLO_LOCUS25671</name>
</gene>
<sequence length="311" mass="36138">MHRVHLKELDLKLSSKKPNFDWPYFFDNPQKYEQFEDASEIEKAKDKRYSADFIPLHKNIPSSSSKVNRLPLQYPQDADNPVFGDQAFFSFILNDYFDRNIEDDPTLFKGLHWGKEFDSEFSTKGRDAKRIRRLENNNLNDKSFDTSVNLETYGEQKQNIGSYSKVKQHKYPETCKGFKDFVEKFAQKFGSRNNENNAKSFVSKGEGQNNEKSQKYTNPKDEFQETGELLEELLTNYNDGNVDEKDTFSTTISDFEHFLNAHESPSTNKDTDDKILLGKYAASRLSRFRYVAKNAALVNNADYIDTSEYAI</sequence>
<organism evidence="2 3">
    <name type="scientific">Parnassius apollo</name>
    <name type="common">Apollo butterfly</name>
    <name type="synonym">Papilio apollo</name>
    <dbReference type="NCBI Taxonomy" id="110799"/>
    <lineage>
        <taxon>Eukaryota</taxon>
        <taxon>Metazoa</taxon>
        <taxon>Ecdysozoa</taxon>
        <taxon>Arthropoda</taxon>
        <taxon>Hexapoda</taxon>
        <taxon>Insecta</taxon>
        <taxon>Pterygota</taxon>
        <taxon>Neoptera</taxon>
        <taxon>Endopterygota</taxon>
        <taxon>Lepidoptera</taxon>
        <taxon>Glossata</taxon>
        <taxon>Ditrysia</taxon>
        <taxon>Papilionoidea</taxon>
        <taxon>Papilionidae</taxon>
        <taxon>Parnassiinae</taxon>
        <taxon>Parnassini</taxon>
        <taxon>Parnassius</taxon>
        <taxon>Parnassius</taxon>
    </lineage>
</organism>
<evidence type="ECO:0000256" key="1">
    <source>
        <dbReference type="SAM" id="MobiDB-lite"/>
    </source>
</evidence>
<dbReference type="OrthoDB" id="7464143at2759"/>
<reference evidence="2" key="1">
    <citation type="submission" date="2021-04" db="EMBL/GenBank/DDBJ databases">
        <authorList>
            <person name="Tunstrom K."/>
        </authorList>
    </citation>
    <scope>NUCLEOTIDE SEQUENCE</scope>
</reference>
<dbReference type="AlphaFoldDB" id="A0A8S3Y8E0"/>
<proteinExistence type="predicted"/>
<feature type="compositionally biased region" description="Polar residues" evidence="1">
    <location>
        <begin position="196"/>
        <end position="211"/>
    </location>
</feature>
<evidence type="ECO:0000313" key="2">
    <source>
        <dbReference type="EMBL" id="CAG5053525.1"/>
    </source>
</evidence>
<comment type="caution">
    <text evidence="2">The sequence shown here is derived from an EMBL/GenBank/DDBJ whole genome shotgun (WGS) entry which is preliminary data.</text>
</comment>
<evidence type="ECO:0000313" key="3">
    <source>
        <dbReference type="Proteomes" id="UP000691718"/>
    </source>
</evidence>
<dbReference type="Proteomes" id="UP000691718">
    <property type="component" value="Unassembled WGS sequence"/>
</dbReference>
<dbReference type="EMBL" id="CAJQZP010001547">
    <property type="protein sequence ID" value="CAG5053525.1"/>
    <property type="molecule type" value="Genomic_DNA"/>
</dbReference>
<keyword evidence="3" id="KW-1185">Reference proteome</keyword>
<protein>
    <submittedName>
        <fullName evidence="2">(apollo) hypothetical protein</fullName>
    </submittedName>
</protein>